<evidence type="ECO:0000256" key="3">
    <source>
        <dbReference type="ARBA" id="ARBA00006958"/>
    </source>
</evidence>
<comment type="subcellular location">
    <subcellularLocation>
        <location evidence="2">Nucleus</location>
    </subcellularLocation>
</comment>
<dbReference type="AlphaFoldDB" id="A0A5A7UPU1"/>
<dbReference type="PANTHER" id="PTHR22930">
    <property type="match status" value="1"/>
</dbReference>
<protein>
    <submittedName>
        <fullName evidence="9">Retrotransposon protein</fullName>
    </submittedName>
</protein>
<keyword evidence="7" id="KW-0539">Nucleus</keyword>
<name>A0A5A7UPU1_CUCMM</name>
<dbReference type="InterPro" id="IPR027806">
    <property type="entry name" value="HARBI1_dom"/>
</dbReference>
<proteinExistence type="inferred from homology"/>
<dbReference type="PANTHER" id="PTHR22930:SF281">
    <property type="entry name" value="NUCLEASE"/>
    <property type="match status" value="1"/>
</dbReference>
<dbReference type="GO" id="GO:0005634">
    <property type="term" value="C:nucleus"/>
    <property type="evidence" value="ECO:0007669"/>
    <property type="project" value="UniProtKB-SubCell"/>
</dbReference>
<comment type="cofactor">
    <cofactor evidence="1">
        <name>a divalent metal cation</name>
        <dbReference type="ChEBI" id="CHEBI:60240"/>
    </cofactor>
</comment>
<evidence type="ECO:0000259" key="8">
    <source>
        <dbReference type="Pfam" id="PF13359"/>
    </source>
</evidence>
<evidence type="ECO:0000256" key="4">
    <source>
        <dbReference type="ARBA" id="ARBA00022722"/>
    </source>
</evidence>
<dbReference type="EMBL" id="SSTE01008485">
    <property type="protein sequence ID" value="KAA0055605.1"/>
    <property type="molecule type" value="Genomic_DNA"/>
</dbReference>
<comment type="similarity">
    <text evidence="3">Belongs to the HARBI1 family.</text>
</comment>
<evidence type="ECO:0000313" key="10">
    <source>
        <dbReference type="Proteomes" id="UP000321393"/>
    </source>
</evidence>
<dbReference type="InterPro" id="IPR035979">
    <property type="entry name" value="RBD_domain_sf"/>
</dbReference>
<evidence type="ECO:0000256" key="6">
    <source>
        <dbReference type="ARBA" id="ARBA00022801"/>
    </source>
</evidence>
<feature type="domain" description="DDE Tnp4" evidence="8">
    <location>
        <begin position="82"/>
        <end position="154"/>
    </location>
</feature>
<dbReference type="GO" id="GO:0046872">
    <property type="term" value="F:metal ion binding"/>
    <property type="evidence" value="ECO:0007669"/>
    <property type="project" value="UniProtKB-KW"/>
</dbReference>
<organism evidence="9 10">
    <name type="scientific">Cucumis melo var. makuwa</name>
    <name type="common">Oriental melon</name>
    <dbReference type="NCBI Taxonomy" id="1194695"/>
    <lineage>
        <taxon>Eukaryota</taxon>
        <taxon>Viridiplantae</taxon>
        <taxon>Streptophyta</taxon>
        <taxon>Embryophyta</taxon>
        <taxon>Tracheophyta</taxon>
        <taxon>Spermatophyta</taxon>
        <taxon>Magnoliopsida</taxon>
        <taxon>eudicotyledons</taxon>
        <taxon>Gunneridae</taxon>
        <taxon>Pentapetalae</taxon>
        <taxon>rosids</taxon>
        <taxon>fabids</taxon>
        <taxon>Cucurbitales</taxon>
        <taxon>Cucurbitaceae</taxon>
        <taxon>Benincaseae</taxon>
        <taxon>Cucumis</taxon>
    </lineage>
</organism>
<evidence type="ECO:0000256" key="1">
    <source>
        <dbReference type="ARBA" id="ARBA00001968"/>
    </source>
</evidence>
<evidence type="ECO:0000256" key="7">
    <source>
        <dbReference type="ARBA" id="ARBA00023242"/>
    </source>
</evidence>
<reference evidence="9 10" key="1">
    <citation type="submission" date="2019-08" db="EMBL/GenBank/DDBJ databases">
        <title>Draft genome sequences of two oriental melons (Cucumis melo L. var makuwa).</title>
        <authorList>
            <person name="Kwon S.-Y."/>
        </authorList>
    </citation>
    <scope>NUCLEOTIDE SEQUENCE [LARGE SCALE GENOMIC DNA]</scope>
    <source>
        <strain evidence="10">cv. SW 3</strain>
        <tissue evidence="9">Leaf</tissue>
    </source>
</reference>
<comment type="caution">
    <text evidence="9">The sequence shown here is derived from an EMBL/GenBank/DDBJ whole genome shotgun (WGS) entry which is preliminary data.</text>
</comment>
<keyword evidence="5" id="KW-0479">Metal-binding</keyword>
<dbReference type="Proteomes" id="UP000321393">
    <property type="component" value="Unassembled WGS sequence"/>
</dbReference>
<keyword evidence="6" id="KW-0378">Hydrolase</keyword>
<sequence length="483" mass="55449">MLLTLEALMNDNKHFPHTLTVAGLSLTEIVDVEEMVVMFLYVLTYDMKNCVIQWEFVRSELPWGVGWDVHKGQVPTTDHPTFKTRYYYLCDAGYPNAEEFLAPYRGQRYNLQEWRGAGNSPTTAKEYFNMKHSSTRNVIQRAFGLLKDRWAMLRDIDNVDEGDSEYATTTAVDDNQYIETTNNMATSSCAPKRVWTKEEEDTLVECLVELVSIGGWKPNNGTFVDVGSNEPADMRGLTCRMETRSFDPCIAKGFTCPRMMYAHHDLLARQTVGPDRANPREKGETIRMEFLRLLREMSNLSSLGKALCQRQVMSRMDDMWSFIEMIDKERKNIFTWHNHGERFPLLFTVLDNESALMEEAIMEGDVKSEGSISNQEVKKLASPYELYVCNLPRSCNIVELVEMFKPYGTILATEYQTTQHHVATNPLYVVPPPVPDIKELEAQVKIQDMGQNENTPAKQKLDVLKERFRAIEGTDIYENIDAT</sequence>
<evidence type="ECO:0000256" key="5">
    <source>
        <dbReference type="ARBA" id="ARBA00022723"/>
    </source>
</evidence>
<gene>
    <name evidence="9" type="ORF">E6C27_scaffold222G00890</name>
</gene>
<evidence type="ECO:0000313" key="9">
    <source>
        <dbReference type="EMBL" id="KAA0055605.1"/>
    </source>
</evidence>
<dbReference type="Pfam" id="PF13359">
    <property type="entry name" value="DDE_Tnp_4"/>
    <property type="match status" value="1"/>
</dbReference>
<accession>A0A5A7UPU1</accession>
<dbReference type="SUPFAM" id="SSF54928">
    <property type="entry name" value="RNA-binding domain, RBD"/>
    <property type="match status" value="1"/>
</dbReference>
<evidence type="ECO:0000256" key="2">
    <source>
        <dbReference type="ARBA" id="ARBA00004123"/>
    </source>
</evidence>
<dbReference type="GO" id="GO:0003676">
    <property type="term" value="F:nucleic acid binding"/>
    <property type="evidence" value="ECO:0007669"/>
    <property type="project" value="InterPro"/>
</dbReference>
<dbReference type="InterPro" id="IPR045249">
    <property type="entry name" value="HARBI1-like"/>
</dbReference>
<dbReference type="GO" id="GO:0004518">
    <property type="term" value="F:nuclease activity"/>
    <property type="evidence" value="ECO:0007669"/>
    <property type="project" value="UniProtKB-KW"/>
</dbReference>
<keyword evidence="4" id="KW-0540">Nuclease</keyword>
<dbReference type="GO" id="GO:0016787">
    <property type="term" value="F:hydrolase activity"/>
    <property type="evidence" value="ECO:0007669"/>
    <property type="project" value="UniProtKB-KW"/>
</dbReference>